<name>A0A919P9D8_9CELL</name>
<keyword evidence="3" id="KW-1185">Reference proteome</keyword>
<dbReference type="Pfam" id="PF07969">
    <property type="entry name" value="Amidohydro_3"/>
    <property type="match status" value="1"/>
</dbReference>
<dbReference type="SUPFAM" id="SSF51556">
    <property type="entry name" value="Metallo-dependent hydrolases"/>
    <property type="match status" value="1"/>
</dbReference>
<dbReference type="GO" id="GO:0016812">
    <property type="term" value="F:hydrolase activity, acting on carbon-nitrogen (but not peptide) bonds, in cyclic amides"/>
    <property type="evidence" value="ECO:0007669"/>
    <property type="project" value="TreeGrafter"/>
</dbReference>
<evidence type="ECO:0000313" key="3">
    <source>
        <dbReference type="Proteomes" id="UP000642125"/>
    </source>
</evidence>
<dbReference type="EMBL" id="BONO01000015">
    <property type="protein sequence ID" value="GIG36809.1"/>
    <property type="molecule type" value="Genomic_DNA"/>
</dbReference>
<feature type="domain" description="Amidohydrolase 3" evidence="1">
    <location>
        <begin position="54"/>
        <end position="515"/>
    </location>
</feature>
<sequence length="544" mass="55373">MSAAPAGDVTLVLRGGTVVDGTGAAPVVADVLVAGDRVAAVGPGLAATAPAGARVVDAAGLVVAPGFVDAHTHSDVVPFMADAQPFKVLQGVTTEVVGNCGNSAAPLVDDRAVELHRPISSTVAAGVSSWPRTFGEYLDAVEEHGPTTHVASLVGHHTLRISANGMAEALAPGALDRMVELADAAFADGAFGLSTGLIYAPGVYADTDEVAALAAVAARWARPYATHMRDEGDGLAGSLAETFDVARRTGVRVQVSHCKAAGRRNHGRAGELLAALRAARAAGVDAHGDAYPYTTGESFLTALLPAEAQVGGRAELVRRLSDPATRAALRERAQAGGPGAGSWTQTTPAGVLLSMHADAALLGRSVADVAASRGVDPWDTLCDLVLADPGAMMVYELMAEEDVRAILADPLIAIGSDNSVPVGNAHQRGWGCFPTVLGRYVRDLGVLALPEAVRKMTSLTADALGLTGRGRLVPGAIADVAVFDPATIGHAGTPQRPWERPTGVVCTVLAGTVVVDGGEFTGARAGRVLRAGRPEPVGRAAVPA</sequence>
<dbReference type="InterPro" id="IPR023100">
    <property type="entry name" value="D-aminoacylase_insert_dom_sf"/>
</dbReference>
<gene>
    <name evidence="2" type="ORF">Cpa01nite_21900</name>
</gene>
<proteinExistence type="predicted"/>
<dbReference type="Proteomes" id="UP000642125">
    <property type="component" value="Unassembled WGS sequence"/>
</dbReference>
<dbReference type="AlphaFoldDB" id="A0A919P9D8"/>
<comment type="caution">
    <text evidence="2">The sequence shown here is derived from an EMBL/GenBank/DDBJ whole genome shotgun (WGS) entry which is preliminary data.</text>
</comment>
<dbReference type="Gene3D" id="3.30.1490.130">
    <property type="entry name" value="D-aminoacylase. Domain 3"/>
    <property type="match status" value="1"/>
</dbReference>
<dbReference type="InterPro" id="IPR032466">
    <property type="entry name" value="Metal_Hydrolase"/>
</dbReference>
<dbReference type="Gene3D" id="2.30.40.10">
    <property type="entry name" value="Urease, subunit C, domain 1"/>
    <property type="match status" value="1"/>
</dbReference>
<dbReference type="Gene3D" id="3.20.20.140">
    <property type="entry name" value="Metal-dependent hydrolases"/>
    <property type="match status" value="1"/>
</dbReference>
<evidence type="ECO:0000259" key="1">
    <source>
        <dbReference type="Pfam" id="PF07969"/>
    </source>
</evidence>
<dbReference type="PANTHER" id="PTHR11647:SF1">
    <property type="entry name" value="COLLAPSIN RESPONSE MEDIATOR PROTEIN"/>
    <property type="match status" value="1"/>
</dbReference>
<protein>
    <submittedName>
        <fullName evidence="2">Dihydroorotase</fullName>
    </submittedName>
</protein>
<reference evidence="2" key="1">
    <citation type="submission" date="2021-01" db="EMBL/GenBank/DDBJ databases">
        <title>Whole genome shotgun sequence of Cellulomonas pakistanensis NBRC 110800.</title>
        <authorList>
            <person name="Komaki H."/>
            <person name="Tamura T."/>
        </authorList>
    </citation>
    <scope>NUCLEOTIDE SEQUENCE</scope>
    <source>
        <strain evidence="2">NBRC 110800</strain>
    </source>
</reference>
<dbReference type="GO" id="GO:0005829">
    <property type="term" value="C:cytosol"/>
    <property type="evidence" value="ECO:0007669"/>
    <property type="project" value="TreeGrafter"/>
</dbReference>
<dbReference type="SUPFAM" id="SSF51338">
    <property type="entry name" value="Composite domain of metallo-dependent hydrolases"/>
    <property type="match status" value="1"/>
</dbReference>
<dbReference type="RefSeq" id="WP_203668819.1">
    <property type="nucleotide sequence ID" value="NZ_BONO01000015.1"/>
</dbReference>
<accession>A0A919P9D8</accession>
<dbReference type="GO" id="GO:0016811">
    <property type="term" value="F:hydrolase activity, acting on carbon-nitrogen (but not peptide) bonds, in linear amides"/>
    <property type="evidence" value="ECO:0007669"/>
    <property type="project" value="InterPro"/>
</dbReference>
<dbReference type="InterPro" id="IPR013108">
    <property type="entry name" value="Amidohydro_3"/>
</dbReference>
<organism evidence="2 3">
    <name type="scientific">Cellulomonas pakistanensis</name>
    <dbReference type="NCBI Taxonomy" id="992287"/>
    <lineage>
        <taxon>Bacteria</taxon>
        <taxon>Bacillati</taxon>
        <taxon>Actinomycetota</taxon>
        <taxon>Actinomycetes</taxon>
        <taxon>Micrococcales</taxon>
        <taxon>Cellulomonadaceae</taxon>
        <taxon>Cellulomonas</taxon>
    </lineage>
</organism>
<dbReference type="PANTHER" id="PTHR11647">
    <property type="entry name" value="HYDRANTOINASE/DIHYDROPYRIMIDINASE FAMILY MEMBER"/>
    <property type="match status" value="1"/>
</dbReference>
<dbReference type="InterPro" id="IPR050378">
    <property type="entry name" value="Metallo-dep_Hydrolases_sf"/>
</dbReference>
<evidence type="ECO:0000313" key="2">
    <source>
        <dbReference type="EMBL" id="GIG36809.1"/>
    </source>
</evidence>
<dbReference type="InterPro" id="IPR011059">
    <property type="entry name" value="Metal-dep_hydrolase_composite"/>
</dbReference>